<feature type="domain" description="Gfo/Idh/MocA-like oxidoreductase N-terminal" evidence="1">
    <location>
        <begin position="3"/>
        <end position="120"/>
    </location>
</feature>
<protein>
    <submittedName>
        <fullName evidence="3">Gfo/Idh/MocA family oxidoreductase</fullName>
    </submittedName>
</protein>
<proteinExistence type="predicted"/>
<dbReference type="SUPFAM" id="SSF55347">
    <property type="entry name" value="Glyceraldehyde-3-phosphate dehydrogenase-like, C-terminal domain"/>
    <property type="match status" value="1"/>
</dbReference>
<dbReference type="GO" id="GO:0000166">
    <property type="term" value="F:nucleotide binding"/>
    <property type="evidence" value="ECO:0007669"/>
    <property type="project" value="InterPro"/>
</dbReference>
<evidence type="ECO:0000313" key="3">
    <source>
        <dbReference type="EMBL" id="MBC4016498.1"/>
    </source>
</evidence>
<keyword evidence="4" id="KW-1185">Reference proteome</keyword>
<dbReference type="InterPro" id="IPR000683">
    <property type="entry name" value="Gfo/Idh/MocA-like_OxRdtase_N"/>
</dbReference>
<dbReference type="AlphaFoldDB" id="A0A9X0UE90"/>
<dbReference type="PANTHER" id="PTHR43377:SF1">
    <property type="entry name" value="BILIVERDIN REDUCTASE A"/>
    <property type="match status" value="1"/>
</dbReference>
<evidence type="ECO:0000259" key="1">
    <source>
        <dbReference type="Pfam" id="PF01408"/>
    </source>
</evidence>
<evidence type="ECO:0000259" key="2">
    <source>
        <dbReference type="Pfam" id="PF22725"/>
    </source>
</evidence>
<dbReference type="Gene3D" id="3.30.360.10">
    <property type="entry name" value="Dihydrodipicolinate Reductase, domain 2"/>
    <property type="match status" value="1"/>
</dbReference>
<evidence type="ECO:0000313" key="4">
    <source>
        <dbReference type="Proteomes" id="UP000600101"/>
    </source>
</evidence>
<dbReference type="PANTHER" id="PTHR43377">
    <property type="entry name" value="BILIVERDIN REDUCTASE A"/>
    <property type="match status" value="1"/>
</dbReference>
<dbReference type="Pfam" id="PF22725">
    <property type="entry name" value="GFO_IDH_MocA_C3"/>
    <property type="match status" value="1"/>
</dbReference>
<organism evidence="3 4">
    <name type="scientific">Siccirubricoccus deserti</name>
    <dbReference type="NCBI Taxonomy" id="2013562"/>
    <lineage>
        <taxon>Bacteria</taxon>
        <taxon>Pseudomonadati</taxon>
        <taxon>Pseudomonadota</taxon>
        <taxon>Alphaproteobacteria</taxon>
        <taxon>Acetobacterales</taxon>
        <taxon>Roseomonadaceae</taxon>
        <taxon>Siccirubricoccus</taxon>
    </lineage>
</organism>
<dbReference type="InterPro" id="IPR051450">
    <property type="entry name" value="Gfo/Idh/MocA_Oxidoreductases"/>
</dbReference>
<gene>
    <name evidence="3" type="ORF">H7965_14325</name>
</gene>
<dbReference type="EMBL" id="JACOMF010000016">
    <property type="protein sequence ID" value="MBC4016498.1"/>
    <property type="molecule type" value="Genomic_DNA"/>
</dbReference>
<dbReference type="Proteomes" id="UP000600101">
    <property type="component" value="Unassembled WGS sequence"/>
</dbReference>
<feature type="domain" description="GFO/IDH/MocA-like oxidoreductase" evidence="2">
    <location>
        <begin position="129"/>
        <end position="248"/>
    </location>
</feature>
<dbReference type="SUPFAM" id="SSF51735">
    <property type="entry name" value="NAD(P)-binding Rossmann-fold domains"/>
    <property type="match status" value="1"/>
</dbReference>
<dbReference type="InterPro" id="IPR036291">
    <property type="entry name" value="NAD(P)-bd_dom_sf"/>
</dbReference>
<accession>A0A9X0UE90</accession>
<dbReference type="InterPro" id="IPR055170">
    <property type="entry name" value="GFO_IDH_MocA-like_dom"/>
</dbReference>
<dbReference type="Pfam" id="PF01408">
    <property type="entry name" value="GFO_IDH_MocA"/>
    <property type="match status" value="1"/>
</dbReference>
<comment type="caution">
    <text evidence="3">The sequence shown here is derived from an EMBL/GenBank/DDBJ whole genome shotgun (WGS) entry which is preliminary data.</text>
</comment>
<sequence>MITAGIIGTGWWGRELLQAARGSGRIRFVHAMSRHAGAGAPVAAEYGLRFSSTLEAMLDDPEVRAVVIAAPHRAHLALIQAVAARRLPVFCEKPLTLTRADAVAAIAACAAAGVPLAVGHNRRFLPSLATMKRVLAEGRLGTLLHIEGHSSNENSSRNFAPWRSDPAESPAGGMTGTGVHVIDSFTALVGPATRVSTLLVQRKPPPGALDSFSVMLEFACGISGTLSMVRATPRFWRLHLFGERGSVEAVNDTDVVLRESGRAPELITAPPVDTLRAELEAFAEAAGGGAPYPLPPDQAVANVAAFEAIVRSLAAGGAPTAVEG</sequence>
<reference evidence="3" key="1">
    <citation type="submission" date="2020-08" db="EMBL/GenBank/DDBJ databases">
        <authorList>
            <person name="Hu Y."/>
            <person name="Nguyen S.V."/>
            <person name="Li F."/>
            <person name="Fanning S."/>
        </authorList>
    </citation>
    <scope>NUCLEOTIDE SEQUENCE</scope>
    <source>
        <strain evidence="3">SYSU D8009</strain>
    </source>
</reference>
<dbReference type="Gene3D" id="3.40.50.720">
    <property type="entry name" value="NAD(P)-binding Rossmann-like Domain"/>
    <property type="match status" value="1"/>
</dbReference>
<dbReference type="RefSeq" id="WP_186771270.1">
    <property type="nucleotide sequence ID" value="NZ_JACOMF010000016.1"/>
</dbReference>
<name>A0A9X0UE90_9PROT</name>